<dbReference type="PROSITE" id="PS50011">
    <property type="entry name" value="PROTEIN_KINASE_DOM"/>
    <property type="match status" value="1"/>
</dbReference>
<dbReference type="PROSITE" id="PS50297">
    <property type="entry name" value="ANK_REP_REGION"/>
    <property type="match status" value="3"/>
</dbReference>
<dbReference type="SUPFAM" id="SSF48403">
    <property type="entry name" value="Ankyrin repeat"/>
    <property type="match status" value="1"/>
</dbReference>
<evidence type="ECO:0000313" key="6">
    <source>
        <dbReference type="Proteomes" id="UP000799291"/>
    </source>
</evidence>
<protein>
    <submittedName>
        <fullName evidence="5">Ankyrin</fullName>
    </submittedName>
</protein>
<dbReference type="SUPFAM" id="SSF56112">
    <property type="entry name" value="Protein kinase-like (PK-like)"/>
    <property type="match status" value="1"/>
</dbReference>
<dbReference type="SMART" id="SM00248">
    <property type="entry name" value="ANK"/>
    <property type="match status" value="6"/>
</dbReference>
<feature type="repeat" description="ANK" evidence="3">
    <location>
        <begin position="988"/>
        <end position="1020"/>
    </location>
</feature>
<feature type="domain" description="Protein kinase" evidence="4">
    <location>
        <begin position="68"/>
        <end position="336"/>
    </location>
</feature>
<dbReference type="Gene3D" id="1.10.510.10">
    <property type="entry name" value="Transferase(Phosphotransferase) domain 1"/>
    <property type="match status" value="1"/>
</dbReference>
<dbReference type="InterPro" id="IPR036770">
    <property type="entry name" value="Ankyrin_rpt-contain_sf"/>
</dbReference>
<dbReference type="GO" id="GO:0005524">
    <property type="term" value="F:ATP binding"/>
    <property type="evidence" value="ECO:0007669"/>
    <property type="project" value="InterPro"/>
</dbReference>
<dbReference type="InterPro" id="IPR001245">
    <property type="entry name" value="Ser-Thr/Tyr_kinase_cat_dom"/>
</dbReference>
<dbReference type="Pfam" id="PF07714">
    <property type="entry name" value="PK_Tyr_Ser-Thr"/>
    <property type="match status" value="1"/>
</dbReference>
<evidence type="ECO:0000256" key="2">
    <source>
        <dbReference type="ARBA" id="ARBA00023043"/>
    </source>
</evidence>
<sequence length="1028" mass="112671">MSSLFSSTFDANVPIRAFISNISGTDPSLSSVLDVFSGAKSDHGYGLAISSFAVLLRKLDVQGPCSTVSKPEYIASGAQFDVYKTDIHFEKDQGALTPAAIKFPKFLTDAKSKLDLSKPAVARQVKELVIEISALRHPKLRNHRSIVDLFGWGLDDRNSHETPFLALEIAHGDLDWLLNTKPDLSTAERVWLLEDVAHGLDAIHERSRRAKLSDFGGGVDLNEETALHGRGTVGWRAPELKKHQDHGDPLDSQLLHSLDTYSYGLLIWVLLCRLQGPPPAGEEPDVVSTVEEDFSTYTEYIPEKLLGALISVLKQCLHHNPAQRIIKLGLVLDSIFWPHRSKPAPSSHVVDLREPGSFPEEERNETTIRLDGMSIGKSAVEVAHAWQLPDIDSAISEHIERALVSDPTSITPELAFTTFLKQAEGGPLLLYNHARRDDVLSILRAAATKGFAPARALFFRVLDFFGLNDSELGHERIEWLFSCLASGATFLESEARALDEGECERSLQTFRSVGGFNSHYSGVSVQLLHDKIIQSRSAAGTPFVEDSNAEKVSDPIDVRSLHVLCSFDDRKALDTLPNLVSRDNVNTLNDHGETPLYRACMAGASRTVDLLLSLGADASIRPSPTSPTCLHWLFIFRPASVDEIARSLVQHGALVDACCSESIGMMYYPFVLPLGTPMHWAVEFSSHFAIAALLALGADRGLGSLVNSGPHWKDEIEKHPAMVLDSIETATANWENKALGLLLSHRDSSTLQNSKDEGIGASHLLNGKIWLQITPTTLFYVRFVRGESNRQSLQVQKTANLLVDHGFRFNSLLGPEKSTKETTPLIFAAKTADTAVVQALLDVGANVNGKDSPGRTALMSTEHLFYSVAPAMQVEVINLVLAHNPEVNIEDNQGFTAVLLAARARCIEPVNLLLRHGADPSRRISYHCAAEYGLNAIALLRTCSAAERIEHDLGIARILREHIQPRLVDKEGQPISITDHEVNVGNLQGSTLLHFMASYCHLESCSALLDMGADVNSLKPAAGFYNKD</sequence>
<dbReference type="PANTHER" id="PTHR24189:SF50">
    <property type="entry name" value="ANKYRIN REPEAT AND SOCS BOX PROTEIN 2"/>
    <property type="match status" value="1"/>
</dbReference>
<evidence type="ECO:0000256" key="3">
    <source>
        <dbReference type="PROSITE-ProRule" id="PRU00023"/>
    </source>
</evidence>
<dbReference type="InterPro" id="IPR050745">
    <property type="entry name" value="Multifunctional_regulatory"/>
</dbReference>
<dbReference type="OrthoDB" id="3918771at2759"/>
<dbReference type="Gene3D" id="1.25.40.20">
    <property type="entry name" value="Ankyrin repeat-containing domain"/>
    <property type="match status" value="2"/>
</dbReference>
<proteinExistence type="predicted"/>
<feature type="repeat" description="ANK" evidence="3">
    <location>
        <begin position="820"/>
        <end position="852"/>
    </location>
</feature>
<gene>
    <name evidence="5" type="ORF">K458DRAFT_486377</name>
</gene>
<dbReference type="InterPro" id="IPR011009">
    <property type="entry name" value="Kinase-like_dom_sf"/>
</dbReference>
<evidence type="ECO:0000313" key="5">
    <source>
        <dbReference type="EMBL" id="KAF2686419.1"/>
    </source>
</evidence>
<feature type="repeat" description="ANK" evidence="3">
    <location>
        <begin position="893"/>
        <end position="925"/>
    </location>
</feature>
<keyword evidence="1" id="KW-0677">Repeat</keyword>
<dbReference type="Proteomes" id="UP000799291">
    <property type="component" value="Unassembled WGS sequence"/>
</dbReference>
<reference evidence="5" key="1">
    <citation type="journal article" date="2020" name="Stud. Mycol.">
        <title>101 Dothideomycetes genomes: a test case for predicting lifestyles and emergence of pathogens.</title>
        <authorList>
            <person name="Haridas S."/>
            <person name="Albert R."/>
            <person name="Binder M."/>
            <person name="Bloem J."/>
            <person name="Labutti K."/>
            <person name="Salamov A."/>
            <person name="Andreopoulos B."/>
            <person name="Baker S."/>
            <person name="Barry K."/>
            <person name="Bills G."/>
            <person name="Bluhm B."/>
            <person name="Cannon C."/>
            <person name="Castanera R."/>
            <person name="Culley D."/>
            <person name="Daum C."/>
            <person name="Ezra D."/>
            <person name="Gonzalez J."/>
            <person name="Henrissat B."/>
            <person name="Kuo A."/>
            <person name="Liang C."/>
            <person name="Lipzen A."/>
            <person name="Lutzoni F."/>
            <person name="Magnuson J."/>
            <person name="Mondo S."/>
            <person name="Nolan M."/>
            <person name="Ohm R."/>
            <person name="Pangilinan J."/>
            <person name="Park H.-J."/>
            <person name="Ramirez L."/>
            <person name="Alfaro M."/>
            <person name="Sun H."/>
            <person name="Tritt A."/>
            <person name="Yoshinaga Y."/>
            <person name="Zwiers L.-H."/>
            <person name="Turgeon B."/>
            <person name="Goodwin S."/>
            <person name="Spatafora J."/>
            <person name="Crous P."/>
            <person name="Grigoriev I."/>
        </authorList>
    </citation>
    <scope>NUCLEOTIDE SEQUENCE</scope>
    <source>
        <strain evidence="5">CBS 122367</strain>
    </source>
</reference>
<evidence type="ECO:0000259" key="4">
    <source>
        <dbReference type="PROSITE" id="PS50011"/>
    </source>
</evidence>
<feature type="repeat" description="ANK" evidence="3">
    <location>
        <begin position="591"/>
        <end position="623"/>
    </location>
</feature>
<dbReference type="EMBL" id="MU005577">
    <property type="protein sequence ID" value="KAF2686419.1"/>
    <property type="molecule type" value="Genomic_DNA"/>
</dbReference>
<dbReference type="Pfam" id="PF00023">
    <property type="entry name" value="Ank"/>
    <property type="match status" value="4"/>
</dbReference>
<dbReference type="AlphaFoldDB" id="A0A6G1J8G4"/>
<accession>A0A6G1J8G4</accession>
<dbReference type="PANTHER" id="PTHR24189">
    <property type="entry name" value="MYOTROPHIN"/>
    <property type="match status" value="1"/>
</dbReference>
<dbReference type="InterPro" id="IPR002110">
    <property type="entry name" value="Ankyrin_rpt"/>
</dbReference>
<organism evidence="5 6">
    <name type="scientific">Lentithecium fluviatile CBS 122367</name>
    <dbReference type="NCBI Taxonomy" id="1168545"/>
    <lineage>
        <taxon>Eukaryota</taxon>
        <taxon>Fungi</taxon>
        <taxon>Dikarya</taxon>
        <taxon>Ascomycota</taxon>
        <taxon>Pezizomycotina</taxon>
        <taxon>Dothideomycetes</taxon>
        <taxon>Pleosporomycetidae</taxon>
        <taxon>Pleosporales</taxon>
        <taxon>Massarineae</taxon>
        <taxon>Lentitheciaceae</taxon>
        <taxon>Lentithecium</taxon>
    </lineage>
</organism>
<keyword evidence="6" id="KW-1185">Reference proteome</keyword>
<dbReference type="PROSITE" id="PS50088">
    <property type="entry name" value="ANK_REPEAT"/>
    <property type="match status" value="4"/>
</dbReference>
<name>A0A6G1J8G4_9PLEO</name>
<dbReference type="InterPro" id="IPR000719">
    <property type="entry name" value="Prot_kinase_dom"/>
</dbReference>
<keyword evidence="2 3" id="KW-0040">ANK repeat</keyword>
<dbReference type="GO" id="GO:0004672">
    <property type="term" value="F:protein kinase activity"/>
    <property type="evidence" value="ECO:0007669"/>
    <property type="project" value="InterPro"/>
</dbReference>
<evidence type="ECO:0000256" key="1">
    <source>
        <dbReference type="ARBA" id="ARBA00022737"/>
    </source>
</evidence>